<dbReference type="InterPro" id="IPR039187">
    <property type="entry name" value="SNO_AAA"/>
</dbReference>
<dbReference type="GO" id="GO:0005634">
    <property type="term" value="C:nucleus"/>
    <property type="evidence" value="ECO:0007669"/>
    <property type="project" value="TreeGrafter"/>
</dbReference>
<accession>A0A2G9TD88</accession>
<name>A0A2G9TD88_TELCI</name>
<dbReference type="PANTHER" id="PTHR12706:SF30">
    <property type="entry name" value="PROTEIN STRAWBERRY NOTCH-RELATED"/>
    <property type="match status" value="1"/>
</dbReference>
<feature type="compositionally biased region" description="Polar residues" evidence="1">
    <location>
        <begin position="1"/>
        <end position="15"/>
    </location>
</feature>
<protein>
    <recommendedName>
        <fullName evidence="2">Strawberry notch AAA domain-containing protein</fullName>
    </recommendedName>
</protein>
<evidence type="ECO:0000256" key="1">
    <source>
        <dbReference type="SAM" id="MobiDB-lite"/>
    </source>
</evidence>
<dbReference type="PANTHER" id="PTHR12706">
    <property type="entry name" value="STRAWBERRY NOTCH-RELATED"/>
    <property type="match status" value="1"/>
</dbReference>
<feature type="non-terminal residue" evidence="3">
    <location>
        <position position="1"/>
    </location>
</feature>
<dbReference type="Pfam" id="PF13872">
    <property type="entry name" value="AAA_34"/>
    <property type="match status" value="1"/>
</dbReference>
<gene>
    <name evidence="3" type="ORF">TELCIR_22663</name>
</gene>
<organism evidence="3 4">
    <name type="scientific">Teladorsagia circumcincta</name>
    <name type="common">Brown stomach worm</name>
    <name type="synonym">Ostertagia circumcincta</name>
    <dbReference type="NCBI Taxonomy" id="45464"/>
    <lineage>
        <taxon>Eukaryota</taxon>
        <taxon>Metazoa</taxon>
        <taxon>Ecdysozoa</taxon>
        <taxon>Nematoda</taxon>
        <taxon>Chromadorea</taxon>
        <taxon>Rhabditida</taxon>
        <taxon>Rhabditina</taxon>
        <taxon>Rhabditomorpha</taxon>
        <taxon>Strongyloidea</taxon>
        <taxon>Trichostrongylidae</taxon>
        <taxon>Teladorsagia</taxon>
    </lineage>
</organism>
<sequence length="394" mass="43355">EQSLPSTSAVSSVGQNSGGDAVRNAPASVPNRQAGALLKPGSSPGPTKQIRSSFDTKTHPSWYAFIASFKYSHKWWDSQEVCTTWKYKQEPCNNSRSIVPWRGIIAESCTVPESSAILGYELSQLGIQFVLLLLIQPQLLTHRLGMAQNLLLQRIWAFQKLLPTNRESDVVFEHHNVSAQKLTQQYPASLPRTTTVKTGEMVRRPHPALSSLPVPTAPPPKTYSKSQKAKDEMKQAHQSATEKRSEIDEDEENLGYAETYADYVPAKLRSGVAHPDCVVETASLSSVAPPDVKYQISIPEYLIDNGSISALQLEAVIYACQMHQQRLPSGERIGYLIGDGAGVGKGRTVAAIIFENYLLGRKRSIWLSVSSDLKYDAERDLRDIGAGNIMSACT</sequence>
<reference evidence="3 4" key="1">
    <citation type="submission" date="2015-09" db="EMBL/GenBank/DDBJ databases">
        <title>Draft genome of the parasitic nematode Teladorsagia circumcincta isolate WARC Sus (inbred).</title>
        <authorList>
            <person name="Mitreva M."/>
        </authorList>
    </citation>
    <scope>NUCLEOTIDE SEQUENCE [LARGE SCALE GENOMIC DNA]</scope>
    <source>
        <strain evidence="3 4">S</strain>
    </source>
</reference>
<dbReference type="EMBL" id="KZ383498">
    <property type="protein sequence ID" value="PIO55946.1"/>
    <property type="molecule type" value="Genomic_DNA"/>
</dbReference>
<dbReference type="GO" id="GO:0031490">
    <property type="term" value="F:chromatin DNA binding"/>
    <property type="evidence" value="ECO:0007669"/>
    <property type="project" value="TreeGrafter"/>
</dbReference>
<proteinExistence type="predicted"/>
<dbReference type="GO" id="GO:0006355">
    <property type="term" value="P:regulation of DNA-templated transcription"/>
    <property type="evidence" value="ECO:0007669"/>
    <property type="project" value="InterPro"/>
</dbReference>
<keyword evidence="4" id="KW-1185">Reference proteome</keyword>
<dbReference type="AlphaFoldDB" id="A0A2G9TD88"/>
<evidence type="ECO:0000259" key="2">
    <source>
        <dbReference type="Pfam" id="PF13872"/>
    </source>
</evidence>
<evidence type="ECO:0000313" key="4">
    <source>
        <dbReference type="Proteomes" id="UP000230423"/>
    </source>
</evidence>
<feature type="region of interest" description="Disordered" evidence="1">
    <location>
        <begin position="204"/>
        <end position="250"/>
    </location>
</feature>
<feature type="region of interest" description="Disordered" evidence="1">
    <location>
        <begin position="1"/>
        <end position="54"/>
    </location>
</feature>
<feature type="domain" description="Strawberry notch AAA" evidence="2">
    <location>
        <begin position="273"/>
        <end position="388"/>
    </location>
</feature>
<feature type="compositionally biased region" description="Polar residues" evidence="1">
    <location>
        <begin position="44"/>
        <end position="54"/>
    </location>
</feature>
<evidence type="ECO:0000313" key="3">
    <source>
        <dbReference type="EMBL" id="PIO55946.1"/>
    </source>
</evidence>
<dbReference type="GO" id="GO:0042393">
    <property type="term" value="F:histone binding"/>
    <property type="evidence" value="ECO:0007669"/>
    <property type="project" value="TreeGrafter"/>
</dbReference>
<dbReference type="InterPro" id="IPR026741">
    <property type="entry name" value="SNO"/>
</dbReference>
<feature type="compositionally biased region" description="Basic and acidic residues" evidence="1">
    <location>
        <begin position="228"/>
        <end position="246"/>
    </location>
</feature>
<dbReference type="Proteomes" id="UP000230423">
    <property type="component" value="Unassembled WGS sequence"/>
</dbReference>
<dbReference type="OrthoDB" id="421838at2759"/>